<gene>
    <name evidence="1" type="ORF">V3M73_00755</name>
</gene>
<comment type="caution">
    <text evidence="1">The sequence shown here is derived from an EMBL/GenBank/DDBJ whole genome shotgun (WGS) entry which is preliminary data.</text>
</comment>
<protein>
    <recommendedName>
        <fullName evidence="3">MalT-like TPR region domain-containing protein</fullName>
    </recommendedName>
</protein>
<evidence type="ECO:0000313" key="2">
    <source>
        <dbReference type="Proteomes" id="UP001555100"/>
    </source>
</evidence>
<evidence type="ECO:0008006" key="3">
    <source>
        <dbReference type="Google" id="ProtNLM"/>
    </source>
</evidence>
<accession>A0ABV3N8L4</accession>
<dbReference type="Proteomes" id="UP001555100">
    <property type="component" value="Unassembled WGS sequence"/>
</dbReference>
<dbReference type="RefSeq" id="WP_367245804.1">
    <property type="nucleotide sequence ID" value="NZ_CP123413.1"/>
</dbReference>
<organism evidence="1 2">
    <name type="scientific">Trueperella pyogenes</name>
    <dbReference type="NCBI Taxonomy" id="1661"/>
    <lineage>
        <taxon>Bacteria</taxon>
        <taxon>Bacillati</taxon>
        <taxon>Actinomycetota</taxon>
        <taxon>Actinomycetes</taxon>
        <taxon>Actinomycetales</taxon>
        <taxon>Actinomycetaceae</taxon>
        <taxon>Trueperella</taxon>
    </lineage>
</organism>
<name>A0ABV3N8L4_9ACTO</name>
<evidence type="ECO:0000313" key="1">
    <source>
        <dbReference type="EMBL" id="MEW6953555.1"/>
    </source>
</evidence>
<keyword evidence="2" id="KW-1185">Reference proteome</keyword>
<proteinExistence type="predicted"/>
<dbReference type="EMBL" id="JBAGNM010000001">
    <property type="protein sequence ID" value="MEW6953555.1"/>
    <property type="molecule type" value="Genomic_DNA"/>
</dbReference>
<reference evidence="1 2" key="1">
    <citation type="submission" date="2024-01" db="EMBL/GenBank/DDBJ databases">
        <title>Genomic analysis and antimicrobial resistance profiles of Trueperella pyogenes isolated from domestic and wild animals.</title>
        <authorList>
            <person name="Magossi G."/>
            <person name="Gzyl K.E."/>
            <person name="Holman D.B."/>
            <person name="Amat S."/>
        </authorList>
    </citation>
    <scope>NUCLEOTIDE SEQUENCE [LARGE SCALE GENOMIC DNA]</scope>
    <source>
        <strain evidence="1 2">1494</strain>
    </source>
</reference>
<sequence length="233" mass="26204">MELFEIATTRAASPSAAYGAQHRLAAFEIKRLKRSDLAMHRLECAKEQYINSRDHDRGVNLALLHNLMALAVAEQSEEQAIRHMELAIENLRKGSLDVHFDNDLNSRLKRYESQIAINVAQLHVNRGQAEKGWLVLKENLESMRERSYDYIPEALAELAYLSYLAGKFSVAVELGSDAFWRYYSIGALSGMRNSRYVISASLLELGEREHAERIGELADNDILGCGGLHSAVL</sequence>